<evidence type="ECO:0000259" key="2">
    <source>
        <dbReference type="Pfam" id="PF16244"/>
    </source>
</evidence>
<dbReference type="HOGENOM" id="CLU_033979_0_0_9"/>
<name>C0ZDT5_BREBN</name>
<dbReference type="KEGG" id="bbe:BBR47_29670"/>
<accession>C0ZDT5</accession>
<dbReference type="InterPro" id="IPR032599">
    <property type="entry name" value="YcdB/YcdC_rep_domain"/>
</dbReference>
<proteinExistence type="predicted"/>
<gene>
    <name evidence="3" type="ordered locus">BBR47_29670</name>
</gene>
<organism evidence="3 4">
    <name type="scientific">Brevibacillus brevis (strain 47 / JCM 6285 / NBRC 100599)</name>
    <dbReference type="NCBI Taxonomy" id="358681"/>
    <lineage>
        <taxon>Bacteria</taxon>
        <taxon>Bacillati</taxon>
        <taxon>Bacillota</taxon>
        <taxon>Bacilli</taxon>
        <taxon>Bacillales</taxon>
        <taxon>Paenibacillaceae</taxon>
        <taxon>Brevibacillus</taxon>
    </lineage>
</organism>
<feature type="domain" description="YcdB/YcdC repeated" evidence="2">
    <location>
        <begin position="90"/>
        <end position="183"/>
    </location>
</feature>
<dbReference type="RefSeq" id="WP_015891262.1">
    <property type="nucleotide sequence ID" value="NC_012491.1"/>
</dbReference>
<feature type="signal peptide" evidence="1">
    <location>
        <begin position="1"/>
        <end position="24"/>
    </location>
</feature>
<keyword evidence="1" id="KW-0732">Signal</keyword>
<keyword evidence="4" id="KW-1185">Reference proteome</keyword>
<dbReference type="AlphaFoldDB" id="C0ZDT5"/>
<protein>
    <recommendedName>
        <fullName evidence="2">YcdB/YcdC repeated domain-containing protein</fullName>
    </recommendedName>
</protein>
<dbReference type="eggNOG" id="ENOG502Z8UD">
    <property type="taxonomic scope" value="Bacteria"/>
</dbReference>
<dbReference type="EMBL" id="AP008955">
    <property type="protein sequence ID" value="BAH43944.1"/>
    <property type="molecule type" value="Genomic_DNA"/>
</dbReference>
<sequence>MRMMNRAILSLIAASVVATTPAWMAEPGFAEGKTKAVDPTILDNINKTIDKLSKALPYMKELPNQTMAINEKSGVVVVTRTNKADRSAPQLTIYLDRRSGEVNSFDLEVEVPNKEDKFSLEVQKEKAQTFLKELFGQLATELQFDESESKRVNEVVFRRVINGVPYLNQNVFVDVNSQGQIVSLNKDENSSSLIDVSKFPEPTKAISLEQAEKALTSMMKLVYRLGPAGNDPVLTYQPMWSGYMDAQTGMSQETRSAQFQPLSGQLSPAIPLTPGNQKLMAKNKDEAVALLKSIVGFDPAGAAFSEQSFSDRMREGMKEFRWQKGEQSGFVIVQEKTGQVTSVGVEEKTKIERKVTKKVTREDAQKTAVQLLQTYLNTDTKMIVSEVNSYYWQGDHYTFTFYPTVHDIPIIDQTYAVTINGETGMPVQMSGEFGLRKLNLPTPNKAVSAEQAAKEYLKYHPLKLVYMKPIIGGQKAELPVLAYIAERNEQAGDSIDAFTGQIIQHKE</sequence>
<dbReference type="Proteomes" id="UP000001877">
    <property type="component" value="Chromosome"/>
</dbReference>
<evidence type="ECO:0000256" key="1">
    <source>
        <dbReference type="SAM" id="SignalP"/>
    </source>
</evidence>
<feature type="chain" id="PRO_5002903829" description="YcdB/YcdC repeated domain-containing protein" evidence="1">
    <location>
        <begin position="25"/>
        <end position="507"/>
    </location>
</feature>
<feature type="domain" description="YcdB/YcdC repeated" evidence="2">
    <location>
        <begin position="305"/>
        <end position="424"/>
    </location>
</feature>
<reference evidence="3 4" key="1">
    <citation type="submission" date="2005-03" db="EMBL/GenBank/DDBJ databases">
        <title>Brevibacillus brevis strain 47, complete genome.</title>
        <authorList>
            <person name="Hosoyama A."/>
            <person name="Yamada R."/>
            <person name="Hongo Y."/>
            <person name="Terui Y."/>
            <person name="Ankai A."/>
            <person name="Masuyama W."/>
            <person name="Sekiguchi M."/>
            <person name="Takeda T."/>
            <person name="Asano K."/>
            <person name="Ohji S."/>
            <person name="Ichikawa N."/>
            <person name="Narita S."/>
            <person name="Aoki N."/>
            <person name="Miura H."/>
            <person name="Matsushita S."/>
            <person name="Sekigawa T."/>
            <person name="Yamagata H."/>
            <person name="Yoshikawa H."/>
            <person name="Udaka S."/>
            <person name="Tanikawa S."/>
            <person name="Fujita N."/>
        </authorList>
    </citation>
    <scope>NUCLEOTIDE SEQUENCE [LARGE SCALE GENOMIC DNA]</scope>
    <source>
        <strain evidence="4">47 / JCM 6285 / NBRC 100599</strain>
    </source>
</reference>
<dbReference type="Pfam" id="PF16244">
    <property type="entry name" value="DUF4901"/>
    <property type="match status" value="2"/>
</dbReference>
<evidence type="ECO:0000313" key="4">
    <source>
        <dbReference type="Proteomes" id="UP000001877"/>
    </source>
</evidence>
<evidence type="ECO:0000313" key="3">
    <source>
        <dbReference type="EMBL" id="BAH43944.1"/>
    </source>
</evidence>